<dbReference type="Pfam" id="PF07729">
    <property type="entry name" value="FCD"/>
    <property type="match status" value="1"/>
</dbReference>
<evidence type="ECO:0000256" key="2">
    <source>
        <dbReference type="ARBA" id="ARBA00023125"/>
    </source>
</evidence>
<dbReference type="PROSITE" id="PS50949">
    <property type="entry name" value="HTH_GNTR"/>
    <property type="match status" value="1"/>
</dbReference>
<dbReference type="PRINTS" id="PR00035">
    <property type="entry name" value="HTHGNTR"/>
</dbReference>
<dbReference type="PANTHER" id="PTHR43537:SF24">
    <property type="entry name" value="GLUCONATE OPERON TRANSCRIPTIONAL REPRESSOR"/>
    <property type="match status" value="1"/>
</dbReference>
<evidence type="ECO:0000256" key="1">
    <source>
        <dbReference type="ARBA" id="ARBA00023015"/>
    </source>
</evidence>
<proteinExistence type="predicted"/>
<accession>A0ABX1XP71</accession>
<feature type="domain" description="HTH gntR-type" evidence="4">
    <location>
        <begin position="11"/>
        <end position="77"/>
    </location>
</feature>
<evidence type="ECO:0000313" key="6">
    <source>
        <dbReference type="Proteomes" id="UP000653578"/>
    </source>
</evidence>
<dbReference type="SUPFAM" id="SSF46785">
    <property type="entry name" value="Winged helix' DNA-binding domain"/>
    <property type="match status" value="1"/>
</dbReference>
<evidence type="ECO:0000259" key="4">
    <source>
        <dbReference type="PROSITE" id="PS50949"/>
    </source>
</evidence>
<keyword evidence="2" id="KW-0238">DNA-binding</keyword>
<dbReference type="InterPro" id="IPR008920">
    <property type="entry name" value="TF_FadR/GntR_C"/>
</dbReference>
<keyword evidence="3" id="KW-0804">Transcription</keyword>
<sequence>MQFPEKWLQGKSLGEKISCVLRLRIIDGSTPSGTVLSENMLASEFGTSRSPIRDALKILSNEGLIQMERMGAVVLGLTPQDLEELYDVRFMFENFAMQKLAIENDETTIQELSKIIDKMEMALRHSDPSQFAYHDLEFHETIVLSADHKRISYLWINIRHVILAALLVATERRFSEKEEILFLIDRHKRVVEALVSRDVTYINRIVKEHYHDTKRTVEESLFKRR</sequence>
<dbReference type="InterPro" id="IPR011711">
    <property type="entry name" value="GntR_C"/>
</dbReference>
<gene>
    <name evidence="5" type="ORF">GC096_37295</name>
</gene>
<dbReference type="RefSeq" id="WP_171638294.1">
    <property type="nucleotide sequence ID" value="NZ_WHNY01000093.1"/>
</dbReference>
<dbReference type="PANTHER" id="PTHR43537">
    <property type="entry name" value="TRANSCRIPTIONAL REGULATOR, GNTR FAMILY"/>
    <property type="match status" value="1"/>
</dbReference>
<dbReference type="InterPro" id="IPR000524">
    <property type="entry name" value="Tscrpt_reg_HTH_GntR"/>
</dbReference>
<dbReference type="InterPro" id="IPR036388">
    <property type="entry name" value="WH-like_DNA-bd_sf"/>
</dbReference>
<dbReference type="Gene3D" id="1.10.10.10">
    <property type="entry name" value="Winged helix-like DNA-binding domain superfamily/Winged helix DNA-binding domain"/>
    <property type="match status" value="1"/>
</dbReference>
<dbReference type="Proteomes" id="UP000653578">
    <property type="component" value="Unassembled WGS sequence"/>
</dbReference>
<evidence type="ECO:0000256" key="3">
    <source>
        <dbReference type="ARBA" id="ARBA00023163"/>
    </source>
</evidence>
<protein>
    <submittedName>
        <fullName evidence="5">FCD domain-containing protein</fullName>
    </submittedName>
</protein>
<keyword evidence="1" id="KW-0805">Transcription regulation</keyword>
<organism evidence="5 6">
    <name type="scientific">Paenibacillus plantarum</name>
    <dbReference type="NCBI Taxonomy" id="2654975"/>
    <lineage>
        <taxon>Bacteria</taxon>
        <taxon>Bacillati</taxon>
        <taxon>Bacillota</taxon>
        <taxon>Bacilli</taxon>
        <taxon>Bacillales</taxon>
        <taxon>Paenibacillaceae</taxon>
        <taxon>Paenibacillus</taxon>
    </lineage>
</organism>
<reference evidence="5 6" key="1">
    <citation type="submission" date="2019-10" db="EMBL/GenBank/DDBJ databases">
        <title>Description of Paenibacillus humi sp. nov.</title>
        <authorList>
            <person name="Carlier A."/>
            <person name="Qi S."/>
        </authorList>
    </citation>
    <scope>NUCLEOTIDE SEQUENCE [LARGE SCALE GENOMIC DNA]</scope>
    <source>
        <strain evidence="5 6">LMG 31461</strain>
    </source>
</reference>
<dbReference type="EMBL" id="WHNY01000093">
    <property type="protein sequence ID" value="NOU69680.1"/>
    <property type="molecule type" value="Genomic_DNA"/>
</dbReference>
<dbReference type="SMART" id="SM00345">
    <property type="entry name" value="HTH_GNTR"/>
    <property type="match status" value="1"/>
</dbReference>
<evidence type="ECO:0000313" key="5">
    <source>
        <dbReference type="EMBL" id="NOU69680.1"/>
    </source>
</evidence>
<dbReference type="SUPFAM" id="SSF48008">
    <property type="entry name" value="GntR ligand-binding domain-like"/>
    <property type="match status" value="1"/>
</dbReference>
<comment type="caution">
    <text evidence="5">The sequence shown here is derived from an EMBL/GenBank/DDBJ whole genome shotgun (WGS) entry which is preliminary data.</text>
</comment>
<dbReference type="SMART" id="SM00895">
    <property type="entry name" value="FCD"/>
    <property type="match status" value="1"/>
</dbReference>
<keyword evidence="6" id="KW-1185">Reference proteome</keyword>
<dbReference type="InterPro" id="IPR036390">
    <property type="entry name" value="WH_DNA-bd_sf"/>
</dbReference>
<name>A0ABX1XP71_9BACL</name>
<dbReference type="Gene3D" id="1.20.120.530">
    <property type="entry name" value="GntR ligand-binding domain-like"/>
    <property type="match status" value="1"/>
</dbReference>
<dbReference type="Pfam" id="PF00392">
    <property type="entry name" value="GntR"/>
    <property type="match status" value="1"/>
</dbReference>